<gene>
    <name evidence="1" type="ORF">RF11_15131</name>
</gene>
<reference evidence="1 2" key="1">
    <citation type="journal article" date="2014" name="Genome Biol. Evol.">
        <title>The genome of the myxosporean Thelohanellus kitauei shows adaptations to nutrient acquisition within its fish host.</title>
        <authorList>
            <person name="Yang Y."/>
            <person name="Xiong J."/>
            <person name="Zhou Z."/>
            <person name="Huo F."/>
            <person name="Miao W."/>
            <person name="Ran C."/>
            <person name="Liu Y."/>
            <person name="Zhang J."/>
            <person name="Feng J."/>
            <person name="Wang M."/>
            <person name="Wang M."/>
            <person name="Wang L."/>
            <person name="Yao B."/>
        </authorList>
    </citation>
    <scope>NUCLEOTIDE SEQUENCE [LARGE SCALE GENOMIC DNA]</scope>
    <source>
        <strain evidence="1">Wuqing</strain>
    </source>
</reference>
<dbReference type="AlphaFoldDB" id="A0A0C2MRH8"/>
<protein>
    <submittedName>
        <fullName evidence="1">Uncharacterized protein</fullName>
    </submittedName>
</protein>
<evidence type="ECO:0000313" key="1">
    <source>
        <dbReference type="EMBL" id="KII64357.1"/>
    </source>
</evidence>
<comment type="caution">
    <text evidence="1">The sequence shown here is derived from an EMBL/GenBank/DDBJ whole genome shotgun (WGS) entry which is preliminary data.</text>
</comment>
<sequence length="175" mass="19888">MRQDCKYRNKSACKKKWFGSFNKNKNSKEIRRIISTINSKIQIQLSINGKYIGFELDMGSLDNFLSFADWKIIGKPRLSPCSYSYRSADGSLIPVVGCFDVEVSGERVPSNRKHMVNFVVSKIKNLNLIGLNSVSELEISIDELIQDNRRTTVHCIVDKNLKQDATKLAKELPSL</sequence>
<proteinExistence type="predicted"/>
<keyword evidence="2" id="KW-1185">Reference proteome</keyword>
<dbReference type="InterPro" id="IPR021109">
    <property type="entry name" value="Peptidase_aspartic_dom_sf"/>
</dbReference>
<dbReference type="EMBL" id="JWZT01004323">
    <property type="protein sequence ID" value="KII64357.1"/>
    <property type="molecule type" value="Genomic_DNA"/>
</dbReference>
<dbReference type="OrthoDB" id="5875875at2759"/>
<dbReference type="Proteomes" id="UP000031668">
    <property type="component" value="Unassembled WGS sequence"/>
</dbReference>
<name>A0A0C2MRH8_THEKT</name>
<accession>A0A0C2MRH8</accession>
<evidence type="ECO:0000313" key="2">
    <source>
        <dbReference type="Proteomes" id="UP000031668"/>
    </source>
</evidence>
<organism evidence="1 2">
    <name type="scientific">Thelohanellus kitauei</name>
    <name type="common">Myxosporean</name>
    <dbReference type="NCBI Taxonomy" id="669202"/>
    <lineage>
        <taxon>Eukaryota</taxon>
        <taxon>Metazoa</taxon>
        <taxon>Cnidaria</taxon>
        <taxon>Myxozoa</taxon>
        <taxon>Myxosporea</taxon>
        <taxon>Bivalvulida</taxon>
        <taxon>Platysporina</taxon>
        <taxon>Myxobolidae</taxon>
        <taxon>Thelohanellus</taxon>
    </lineage>
</organism>
<dbReference type="SUPFAM" id="SSF50630">
    <property type="entry name" value="Acid proteases"/>
    <property type="match status" value="1"/>
</dbReference>